<protein>
    <recommendedName>
        <fullName evidence="1">BTB domain-containing protein</fullName>
    </recommendedName>
</protein>
<dbReference type="PANTHER" id="PTHR47843:SF5">
    <property type="entry name" value="BTB_POZ DOMAIN PROTEIN"/>
    <property type="match status" value="1"/>
</dbReference>
<evidence type="ECO:0000259" key="1">
    <source>
        <dbReference type="PROSITE" id="PS50097"/>
    </source>
</evidence>
<accession>A0A4S9CB03</accession>
<organism evidence="2">
    <name type="scientific">Aureobasidium pullulans</name>
    <name type="common">Black yeast</name>
    <name type="synonym">Pullularia pullulans</name>
    <dbReference type="NCBI Taxonomy" id="5580"/>
    <lineage>
        <taxon>Eukaryota</taxon>
        <taxon>Fungi</taxon>
        <taxon>Dikarya</taxon>
        <taxon>Ascomycota</taxon>
        <taxon>Pezizomycotina</taxon>
        <taxon>Dothideomycetes</taxon>
        <taxon>Dothideomycetidae</taxon>
        <taxon>Dothideales</taxon>
        <taxon>Saccotheciaceae</taxon>
        <taxon>Aureobasidium</taxon>
    </lineage>
</organism>
<dbReference type="EMBL" id="QZAS01000033">
    <property type="protein sequence ID" value="THX03320.1"/>
    <property type="molecule type" value="Genomic_DNA"/>
</dbReference>
<dbReference type="InterPro" id="IPR000210">
    <property type="entry name" value="BTB/POZ_dom"/>
</dbReference>
<dbReference type="PROSITE" id="PS50097">
    <property type="entry name" value="BTB"/>
    <property type="match status" value="1"/>
</dbReference>
<dbReference type="AlphaFoldDB" id="A0A4S9CB03"/>
<evidence type="ECO:0000313" key="2">
    <source>
        <dbReference type="EMBL" id="THX03320.1"/>
    </source>
</evidence>
<dbReference type="InterPro" id="IPR011333">
    <property type="entry name" value="SKP1/BTB/POZ_sf"/>
</dbReference>
<dbReference type="SMART" id="SM00225">
    <property type="entry name" value="BTB"/>
    <property type="match status" value="1"/>
</dbReference>
<feature type="domain" description="BTB" evidence="1">
    <location>
        <begin position="53"/>
        <end position="134"/>
    </location>
</feature>
<dbReference type="PANTHER" id="PTHR47843">
    <property type="entry name" value="BTB DOMAIN-CONTAINING PROTEIN-RELATED"/>
    <property type="match status" value="1"/>
</dbReference>
<dbReference type="Pfam" id="PF00651">
    <property type="entry name" value="BTB"/>
    <property type="match status" value="1"/>
</dbReference>
<dbReference type="SUPFAM" id="SSF54695">
    <property type="entry name" value="POZ domain"/>
    <property type="match status" value="1"/>
</dbReference>
<dbReference type="CDD" id="cd18186">
    <property type="entry name" value="BTB_POZ_ZBTB_KLHL-like"/>
    <property type="match status" value="1"/>
</dbReference>
<sequence length="252" mass="28243">MADSPPRSRSVSPTPSWYPDATANGMSLWITDTFKVHIGDSILQEMWNDRHNADFEIHCGTEKFKVHKAVLRAHSDVLAKACDNYAFKEALSGVLTLEAHPYKGNIDNLGDGDDPEIVGEMIHYFYHLELSPKANAIYVLAEKLFCEGLKAKVMSGLRESLEREISQSELAEACRIIFKMTVEPAGERGLKTTVAKCLADELEKIKISESHDDLLQEIPELAFLVLKEIPKPYNGRSRGNFCCNCGRVVQSW</sequence>
<name>A0A4S9CB03_AURPU</name>
<reference evidence="2" key="1">
    <citation type="submission" date="2018-10" db="EMBL/GenBank/DDBJ databases">
        <title>Fifty Aureobasidium pullulans genomes reveal a recombining polyextremotolerant generalist.</title>
        <authorList>
            <person name="Gostincar C."/>
            <person name="Turk M."/>
            <person name="Zajc J."/>
            <person name="Gunde-Cimerman N."/>
        </authorList>
    </citation>
    <scope>NUCLEOTIDE SEQUENCE [LARGE SCALE GENOMIC DNA]</scope>
    <source>
        <strain evidence="2">EXF-10085</strain>
    </source>
</reference>
<dbReference type="Gene3D" id="3.30.710.10">
    <property type="entry name" value="Potassium Channel Kv1.1, Chain A"/>
    <property type="match status" value="1"/>
</dbReference>
<gene>
    <name evidence="2" type="ORF">D6D13_07797</name>
</gene>
<comment type="caution">
    <text evidence="2">The sequence shown here is derived from an EMBL/GenBank/DDBJ whole genome shotgun (WGS) entry which is preliminary data.</text>
</comment>
<proteinExistence type="predicted"/>